<comment type="caution">
    <text evidence="1">The sequence shown here is derived from an EMBL/GenBank/DDBJ whole genome shotgun (WGS) entry which is preliminary data.</text>
</comment>
<dbReference type="RefSeq" id="WP_178930854.1">
    <property type="nucleotide sequence ID" value="NZ_JACBAZ010000001.1"/>
</dbReference>
<evidence type="ECO:0000313" key="2">
    <source>
        <dbReference type="Proteomes" id="UP000557872"/>
    </source>
</evidence>
<evidence type="ECO:0000313" key="1">
    <source>
        <dbReference type="EMBL" id="NWK54318.1"/>
    </source>
</evidence>
<gene>
    <name evidence="1" type="ORF">HW115_01750</name>
</gene>
<reference evidence="1 2" key="1">
    <citation type="submission" date="2020-07" db="EMBL/GenBank/DDBJ databases">
        <title>Roseicoccus Jingziensis gen. nov., sp. nov., isolated from coastal seawater.</title>
        <authorList>
            <person name="Feng X."/>
        </authorList>
    </citation>
    <scope>NUCLEOTIDE SEQUENCE [LARGE SCALE GENOMIC DNA]</scope>
    <source>
        <strain evidence="1 2">N1E253</strain>
    </source>
</reference>
<sequence length="85" mass="9318">MPLYGSKDFHPYAAKNHLEAAKAFARGLLKADGSTLTPGDFILTGQTSNALGGITYHFKYSLLDALGGITAQRQIDVIHYHRIRD</sequence>
<name>A0A851G9C8_9BACT</name>
<accession>A0A851G9C8</accession>
<dbReference type="Proteomes" id="UP000557872">
    <property type="component" value="Unassembled WGS sequence"/>
</dbReference>
<keyword evidence="2" id="KW-1185">Reference proteome</keyword>
<organism evidence="1 2">
    <name type="scientific">Oceaniferula marina</name>
    <dbReference type="NCBI Taxonomy" id="2748318"/>
    <lineage>
        <taxon>Bacteria</taxon>
        <taxon>Pseudomonadati</taxon>
        <taxon>Verrucomicrobiota</taxon>
        <taxon>Verrucomicrobiia</taxon>
        <taxon>Verrucomicrobiales</taxon>
        <taxon>Verrucomicrobiaceae</taxon>
        <taxon>Oceaniferula</taxon>
    </lineage>
</organism>
<proteinExistence type="predicted"/>
<dbReference type="AlphaFoldDB" id="A0A851G9C8"/>
<dbReference type="EMBL" id="JACBAZ010000001">
    <property type="protein sequence ID" value="NWK54318.1"/>
    <property type="molecule type" value="Genomic_DNA"/>
</dbReference>
<protein>
    <submittedName>
        <fullName evidence="1">Uncharacterized protein</fullName>
    </submittedName>
</protein>